<feature type="transmembrane region" description="Helical" evidence="5">
    <location>
        <begin position="36"/>
        <end position="57"/>
    </location>
</feature>
<protein>
    <recommendedName>
        <fullName evidence="5">Fumarate reductase subunit C</fullName>
    </recommendedName>
    <alternativeName>
        <fullName evidence="5">Quinol-fumarate reductase subunit C</fullName>
        <shortName evidence="5">QFR subunit C</shortName>
    </alternativeName>
</protein>
<dbReference type="Pfam" id="PF02300">
    <property type="entry name" value="Fumarate_red_C"/>
    <property type="match status" value="1"/>
</dbReference>
<dbReference type="GO" id="GO:0045283">
    <property type="term" value="C:fumarate reductase complex"/>
    <property type="evidence" value="ECO:0007669"/>
    <property type="project" value="UniProtKB-UniRule"/>
</dbReference>
<evidence type="ECO:0000256" key="4">
    <source>
        <dbReference type="ARBA" id="ARBA00023136"/>
    </source>
</evidence>
<dbReference type="SUPFAM" id="SSF81343">
    <property type="entry name" value="Fumarate reductase respiratory complex transmembrane subunits"/>
    <property type="match status" value="1"/>
</dbReference>
<feature type="transmembrane region" description="Helical" evidence="5">
    <location>
        <begin position="109"/>
        <end position="130"/>
    </location>
</feature>
<evidence type="ECO:0000256" key="1">
    <source>
        <dbReference type="ARBA" id="ARBA00022475"/>
    </source>
</evidence>
<accession>A0A369YES1</accession>
<comment type="function">
    <text evidence="5">Anchors the catalytic components of the fumarate reductase complex to the cell membrane, binds quinones.</text>
</comment>
<dbReference type="InterPro" id="IPR003510">
    <property type="entry name" value="Fumarate_red_C"/>
</dbReference>
<dbReference type="EMBL" id="QEPN01000009">
    <property type="protein sequence ID" value="RDE70071.1"/>
    <property type="molecule type" value="Genomic_DNA"/>
</dbReference>
<evidence type="ECO:0000256" key="2">
    <source>
        <dbReference type="ARBA" id="ARBA00022692"/>
    </source>
</evidence>
<proteinExistence type="inferred from homology"/>
<keyword evidence="1 5" id="KW-1003">Cell membrane</keyword>
<comment type="similarity">
    <text evidence="5">Belongs to the FrdC family.</text>
</comment>
<dbReference type="AlphaFoldDB" id="A0A369YES1"/>
<dbReference type="PIRSF" id="PIRSF000180">
    <property type="entry name" value="FrdC"/>
    <property type="match status" value="1"/>
</dbReference>
<feature type="transmembrane region" description="Helical" evidence="5">
    <location>
        <begin position="69"/>
        <end position="89"/>
    </location>
</feature>
<comment type="subcellular location">
    <subcellularLocation>
        <location evidence="5">Cell membrane</location>
        <topology evidence="5">Multi-pass membrane protein</topology>
    </subcellularLocation>
</comment>
<keyword evidence="4 5" id="KW-0472">Membrane</keyword>
<evidence type="ECO:0000313" key="6">
    <source>
        <dbReference type="EMBL" id="RDE70071.1"/>
    </source>
</evidence>
<dbReference type="CDD" id="cd00546">
    <property type="entry name" value="QFR_TypeD_subunitC"/>
    <property type="match status" value="1"/>
</dbReference>
<dbReference type="Proteomes" id="UP000253872">
    <property type="component" value="Unassembled WGS sequence"/>
</dbReference>
<keyword evidence="3 5" id="KW-1133">Transmembrane helix</keyword>
<evidence type="ECO:0000256" key="3">
    <source>
        <dbReference type="ARBA" id="ARBA00022989"/>
    </source>
</evidence>
<dbReference type="HAMAP" id="MF_00708">
    <property type="entry name" value="Fumarate_red_C"/>
    <property type="match status" value="1"/>
</dbReference>
<name>A0A369YES1_9PAST</name>
<reference evidence="6 7" key="1">
    <citation type="submission" date="2018-05" db="EMBL/GenBank/DDBJ databases">
        <title>Draft Genome Sequences for a Diverse set of 7 Haemophilus Species.</title>
        <authorList>
            <person name="Nichols M."/>
            <person name="Topaz N."/>
            <person name="Wang X."/>
            <person name="Wang X."/>
            <person name="Boxrud D."/>
        </authorList>
    </citation>
    <scope>NUCLEOTIDE SEQUENCE [LARGE SCALE GENOMIC DNA]</scope>
    <source>
        <strain evidence="6 7">C2002001239</strain>
    </source>
</reference>
<dbReference type="GO" id="GO:0005886">
    <property type="term" value="C:plasma membrane"/>
    <property type="evidence" value="ECO:0007669"/>
    <property type="project" value="UniProtKB-SubCell"/>
</dbReference>
<keyword evidence="2 5" id="KW-0812">Transmembrane</keyword>
<evidence type="ECO:0000313" key="7">
    <source>
        <dbReference type="Proteomes" id="UP000253872"/>
    </source>
</evidence>
<dbReference type="InterPro" id="IPR034804">
    <property type="entry name" value="SQR/QFR_C/D"/>
</dbReference>
<gene>
    <name evidence="5" type="primary">frdC</name>
    <name evidence="6" type="ORF">DPV93_09290</name>
</gene>
<dbReference type="STRING" id="1035839.GCA_000238795_01978"/>
<sequence length="131" mass="14961">MTATTKRKAYVREMKANWWQKLPFYKMYMVREATSIPTVWFSLVLFYGVITLGRGTFATDFVSFVQNPIVIIFNLISLAAILYHAATLFEMTPQAMPIMVKGQFLPINLVKKVFWGITGVISLVVLVLAYI</sequence>
<comment type="subunit">
    <text evidence="5">Part of an enzyme complex containing four subunits: a flavoprotein (FrdA), an iron-sulfur protein (FrdB), and two hydrophobic anchor proteins (FrdC and FrdD).</text>
</comment>
<comment type="caution">
    <text evidence="6">The sequence shown here is derived from an EMBL/GenBank/DDBJ whole genome shotgun (WGS) entry which is preliminary data.</text>
</comment>
<dbReference type="NCBIfam" id="NF003445">
    <property type="entry name" value="PRK04987.1"/>
    <property type="match status" value="1"/>
</dbReference>
<dbReference type="GO" id="GO:0000104">
    <property type="term" value="F:succinate dehydrogenase activity"/>
    <property type="evidence" value="ECO:0007669"/>
    <property type="project" value="UniProtKB-UniRule"/>
</dbReference>
<organism evidence="6 7">
    <name type="scientific">Haemophilus sputorum</name>
    <dbReference type="NCBI Taxonomy" id="1078480"/>
    <lineage>
        <taxon>Bacteria</taxon>
        <taxon>Pseudomonadati</taxon>
        <taxon>Pseudomonadota</taxon>
        <taxon>Gammaproteobacteria</taxon>
        <taxon>Pasteurellales</taxon>
        <taxon>Pasteurellaceae</taxon>
        <taxon>Haemophilus</taxon>
    </lineage>
</organism>
<evidence type="ECO:0000256" key="5">
    <source>
        <dbReference type="HAMAP-Rule" id="MF_00708"/>
    </source>
</evidence>
<dbReference type="RefSeq" id="WP_111403872.1">
    <property type="nucleotide sequence ID" value="NZ_QEPN01000009.1"/>
</dbReference>
<dbReference type="Gene3D" id="1.20.1300.10">
    <property type="entry name" value="Fumarate reductase/succinate dehydrogenase, transmembrane subunit"/>
    <property type="match status" value="1"/>
</dbReference>